<organism evidence="2 3">
    <name type="scientific">Streptomyces tendae</name>
    <dbReference type="NCBI Taxonomy" id="1932"/>
    <lineage>
        <taxon>Bacteria</taxon>
        <taxon>Bacillati</taxon>
        <taxon>Actinomycetota</taxon>
        <taxon>Actinomycetes</taxon>
        <taxon>Kitasatosporales</taxon>
        <taxon>Streptomycetaceae</taxon>
        <taxon>Streptomyces</taxon>
    </lineage>
</organism>
<proteinExistence type="predicted"/>
<sequence length="92" mass="10198">MPQPPSTGRIVMYRLSEEDTRAITHQRAQSGVSGNFVEAGQQYPAVVVRVWPGSPDDACNLRVLLDGQDPPLWATSRHSGDKPGTWSWPERV</sequence>
<name>A0ABW7S775_STRTE</name>
<dbReference type="Proteomes" id="UP001610810">
    <property type="component" value="Unassembled WGS sequence"/>
</dbReference>
<protein>
    <submittedName>
        <fullName evidence="2">Uncharacterized protein</fullName>
    </submittedName>
</protein>
<evidence type="ECO:0000313" key="3">
    <source>
        <dbReference type="Proteomes" id="UP001610810"/>
    </source>
</evidence>
<dbReference type="EMBL" id="JBIQWK010000011">
    <property type="protein sequence ID" value="MFI0576127.1"/>
    <property type="molecule type" value="Genomic_DNA"/>
</dbReference>
<dbReference type="RefSeq" id="WP_398353372.1">
    <property type="nucleotide sequence ID" value="NZ_CBDRGV010000016.1"/>
</dbReference>
<gene>
    <name evidence="2" type="ORF">ACH3YB_31325</name>
</gene>
<feature type="region of interest" description="Disordered" evidence="1">
    <location>
        <begin position="70"/>
        <end position="92"/>
    </location>
</feature>
<evidence type="ECO:0000256" key="1">
    <source>
        <dbReference type="SAM" id="MobiDB-lite"/>
    </source>
</evidence>
<comment type="caution">
    <text evidence="2">The sequence shown here is derived from an EMBL/GenBank/DDBJ whole genome shotgun (WGS) entry which is preliminary data.</text>
</comment>
<keyword evidence="3" id="KW-1185">Reference proteome</keyword>
<reference evidence="2 3" key="1">
    <citation type="submission" date="2024-10" db="EMBL/GenBank/DDBJ databases">
        <authorList>
            <person name="Wannawong T."/>
            <person name="Kuncharoen N."/>
            <person name="Mhuantong W."/>
        </authorList>
    </citation>
    <scope>NUCLEOTIDE SEQUENCE [LARGE SCALE GENOMIC DNA]</scope>
    <source>
        <strain evidence="2 3">CALK1-4</strain>
    </source>
</reference>
<evidence type="ECO:0000313" key="2">
    <source>
        <dbReference type="EMBL" id="MFI0576127.1"/>
    </source>
</evidence>
<accession>A0ABW7S775</accession>